<evidence type="ECO:0000256" key="4">
    <source>
        <dbReference type="ARBA" id="ARBA00022989"/>
    </source>
</evidence>
<dbReference type="PANTHER" id="PTHR33885:SF3">
    <property type="entry name" value="PHAGE SHOCK PROTEIN C"/>
    <property type="match status" value="1"/>
</dbReference>
<keyword evidence="4 6" id="KW-1133">Transmembrane helix</keyword>
<dbReference type="KEGG" id="atl:Athai_52700"/>
<dbReference type="Proteomes" id="UP000611640">
    <property type="component" value="Chromosome"/>
</dbReference>
<protein>
    <recommendedName>
        <fullName evidence="7">Phage shock protein PspC N-terminal domain-containing protein</fullName>
    </recommendedName>
</protein>
<keyword evidence="5 6" id="KW-0472">Membrane</keyword>
<reference evidence="8 9" key="1">
    <citation type="submission" date="2020-08" db="EMBL/GenBank/DDBJ databases">
        <title>Whole genome shotgun sequence of Actinocatenispora thailandica NBRC 105041.</title>
        <authorList>
            <person name="Komaki H."/>
            <person name="Tamura T."/>
        </authorList>
    </citation>
    <scope>NUCLEOTIDE SEQUENCE [LARGE SCALE GENOMIC DNA]</scope>
    <source>
        <strain evidence="8 9">NBRC 105041</strain>
    </source>
</reference>
<dbReference type="GO" id="GO:0005886">
    <property type="term" value="C:plasma membrane"/>
    <property type="evidence" value="ECO:0007669"/>
    <property type="project" value="UniProtKB-SubCell"/>
</dbReference>
<evidence type="ECO:0000256" key="3">
    <source>
        <dbReference type="ARBA" id="ARBA00022692"/>
    </source>
</evidence>
<evidence type="ECO:0000256" key="6">
    <source>
        <dbReference type="SAM" id="Phobius"/>
    </source>
</evidence>
<organism evidence="8 9">
    <name type="scientific">Actinocatenispora thailandica</name>
    <dbReference type="NCBI Taxonomy" id="227318"/>
    <lineage>
        <taxon>Bacteria</taxon>
        <taxon>Bacillati</taxon>
        <taxon>Actinomycetota</taxon>
        <taxon>Actinomycetes</taxon>
        <taxon>Micromonosporales</taxon>
        <taxon>Micromonosporaceae</taxon>
        <taxon>Actinocatenispora</taxon>
    </lineage>
</organism>
<dbReference type="EMBL" id="AP023355">
    <property type="protein sequence ID" value="BCJ37767.1"/>
    <property type="molecule type" value="Genomic_DNA"/>
</dbReference>
<sequence>MSREAASMTTQTDTTYRRLLRSRTDRKVVGVCGGLGEYFDVDPTLVRIAVVLGALFTGGTLVIAYLAAALFIPES</sequence>
<proteinExistence type="predicted"/>
<comment type="subcellular location">
    <subcellularLocation>
        <location evidence="1">Cell membrane</location>
        <topology evidence="1">Single-pass membrane protein</topology>
    </subcellularLocation>
</comment>
<feature type="transmembrane region" description="Helical" evidence="6">
    <location>
        <begin position="48"/>
        <end position="72"/>
    </location>
</feature>
<evidence type="ECO:0000313" key="9">
    <source>
        <dbReference type="Proteomes" id="UP000611640"/>
    </source>
</evidence>
<dbReference type="Pfam" id="PF04024">
    <property type="entry name" value="PspC"/>
    <property type="match status" value="1"/>
</dbReference>
<evidence type="ECO:0000313" key="8">
    <source>
        <dbReference type="EMBL" id="BCJ37767.1"/>
    </source>
</evidence>
<evidence type="ECO:0000259" key="7">
    <source>
        <dbReference type="Pfam" id="PF04024"/>
    </source>
</evidence>
<gene>
    <name evidence="8" type="ORF">Athai_52700</name>
</gene>
<name>A0A7R7DTX4_9ACTN</name>
<evidence type="ECO:0000256" key="5">
    <source>
        <dbReference type="ARBA" id="ARBA00023136"/>
    </source>
</evidence>
<feature type="domain" description="Phage shock protein PspC N-terminal" evidence="7">
    <location>
        <begin position="17"/>
        <end position="74"/>
    </location>
</feature>
<keyword evidence="3 6" id="KW-0812">Transmembrane</keyword>
<dbReference type="PANTHER" id="PTHR33885">
    <property type="entry name" value="PHAGE SHOCK PROTEIN C"/>
    <property type="match status" value="1"/>
</dbReference>
<dbReference type="InterPro" id="IPR007168">
    <property type="entry name" value="Phageshock_PspC_N"/>
</dbReference>
<evidence type="ECO:0000256" key="2">
    <source>
        <dbReference type="ARBA" id="ARBA00022475"/>
    </source>
</evidence>
<keyword evidence="2" id="KW-1003">Cell membrane</keyword>
<evidence type="ECO:0000256" key="1">
    <source>
        <dbReference type="ARBA" id="ARBA00004162"/>
    </source>
</evidence>
<keyword evidence="9" id="KW-1185">Reference proteome</keyword>
<dbReference type="InterPro" id="IPR052027">
    <property type="entry name" value="PspC"/>
</dbReference>
<dbReference type="AlphaFoldDB" id="A0A7R7DTX4"/>
<accession>A0A7R7DTX4</accession>